<keyword evidence="1" id="KW-0560">Oxidoreductase</keyword>
<name>A0A8T1W7H0_9STRA</name>
<comment type="caution">
    <text evidence="3">The sequence shown here is derived from an EMBL/GenBank/DDBJ whole genome shotgun (WGS) entry which is preliminary data.</text>
</comment>
<gene>
    <name evidence="3" type="ORF">PHYPSEUDO_010640</name>
</gene>
<dbReference type="OrthoDB" id="550646at2759"/>
<organism evidence="3 4">
    <name type="scientific">Phytophthora pseudosyringae</name>
    <dbReference type="NCBI Taxonomy" id="221518"/>
    <lineage>
        <taxon>Eukaryota</taxon>
        <taxon>Sar</taxon>
        <taxon>Stramenopiles</taxon>
        <taxon>Oomycota</taxon>
        <taxon>Peronosporomycetes</taxon>
        <taxon>Peronosporales</taxon>
        <taxon>Peronosporaceae</taxon>
        <taxon>Phytophthora</taxon>
    </lineage>
</organism>
<reference evidence="3" key="1">
    <citation type="submission" date="2021-02" db="EMBL/GenBank/DDBJ databases">
        <authorList>
            <person name="Palmer J.M."/>
        </authorList>
    </citation>
    <scope>NUCLEOTIDE SEQUENCE</scope>
    <source>
        <strain evidence="3">SCRP734</strain>
    </source>
</reference>
<dbReference type="InterPro" id="IPR028939">
    <property type="entry name" value="P5C_Rdtase_cat_N"/>
</dbReference>
<dbReference type="InterPro" id="IPR051267">
    <property type="entry name" value="STEAP_metalloreductase"/>
</dbReference>
<sequence length="262" mass="28430">MTKPIGFVGFGNVNSVMAELAVNGGYRVILSNSMGPASLSSAVEKLGPLASAATVDDAVQQSDVVSVSIPLKNVFQLPAELFAGKTVIDTINYYPERDVSIDELDKRIVTCSEMVQRYLNGSHVVKAFHNLDQFHFRYGARPVGDPERWALPVAGDDADAKVVVSAFMAAIGFDPVDCGSLSESWRIQQNTPMNCTPYIGELPKDATPQEMFAWVAQDHIRVVKEADVKATAAKAVNSGRVGQLFSDFPPEYAAVFSMKHDE</sequence>
<evidence type="ECO:0000313" key="4">
    <source>
        <dbReference type="Proteomes" id="UP000694044"/>
    </source>
</evidence>
<proteinExistence type="predicted"/>
<dbReference type="EMBL" id="JAGDFM010000046">
    <property type="protein sequence ID" value="KAG7389305.1"/>
    <property type="molecule type" value="Genomic_DNA"/>
</dbReference>
<evidence type="ECO:0000259" key="2">
    <source>
        <dbReference type="Pfam" id="PF03807"/>
    </source>
</evidence>
<dbReference type="PANTHER" id="PTHR14239:SF10">
    <property type="entry name" value="REDUCTASE"/>
    <property type="match status" value="1"/>
</dbReference>
<dbReference type="Proteomes" id="UP000694044">
    <property type="component" value="Unassembled WGS sequence"/>
</dbReference>
<feature type="domain" description="Pyrroline-5-carboxylate reductase catalytic N-terminal" evidence="2">
    <location>
        <begin position="5"/>
        <end position="93"/>
    </location>
</feature>
<dbReference type="GO" id="GO:0016491">
    <property type="term" value="F:oxidoreductase activity"/>
    <property type="evidence" value="ECO:0007669"/>
    <property type="project" value="UniProtKB-KW"/>
</dbReference>
<evidence type="ECO:0000313" key="3">
    <source>
        <dbReference type="EMBL" id="KAG7389305.1"/>
    </source>
</evidence>
<accession>A0A8T1W7H0</accession>
<keyword evidence="4" id="KW-1185">Reference proteome</keyword>
<evidence type="ECO:0000256" key="1">
    <source>
        <dbReference type="ARBA" id="ARBA00023002"/>
    </source>
</evidence>
<dbReference type="AlphaFoldDB" id="A0A8T1W7H0"/>
<protein>
    <recommendedName>
        <fullName evidence="2">Pyrroline-5-carboxylate reductase catalytic N-terminal domain-containing protein</fullName>
    </recommendedName>
</protein>
<dbReference type="PANTHER" id="PTHR14239">
    <property type="entry name" value="DUDULIN-RELATED"/>
    <property type="match status" value="1"/>
</dbReference>
<dbReference type="Pfam" id="PF03807">
    <property type="entry name" value="F420_oxidored"/>
    <property type="match status" value="1"/>
</dbReference>